<dbReference type="Pfam" id="PF07685">
    <property type="entry name" value="GATase_3"/>
    <property type="match status" value="1"/>
</dbReference>
<dbReference type="RefSeq" id="WP_014079949.1">
    <property type="nucleotide sequence ID" value="NZ_CAKMUY010000016.1"/>
</dbReference>
<sequence>MNIPRIMIAAAGSGSGKTLLSCALMMLFSQEGKSVSAIKCGPDYIDPMFHRTVLGVPSRNLDTFFTGERLTKSLFARAAEGADLAVMEGVMGLYDGLGGIRKEGSSYHLAEVTKTPVILVVNAHGMGRSILPVIRGFLDYDRHHLIRGVILNQTSVTFCETIRPEIERELSLPVLGCLPKLKELHWDSRHLGLVMPEEIADVKKQIQTVADTLGKTLDCGKLLAIAASAEALETDPVPKKKIADVRIGIARDAAFGFYYEDNLQLLREAGAELVPFSPLQDESLPEGIAGLILGGGYPELHAKALSKNIPMRKAVHDAVADGLPTIAECGGFLYLHETLCDDEGVCYPMAGVIPASAINTGKLVRFGYVMLTEKEENFLPAGAQIAGHEFHYYDSTDNGVGAVAKKPVNGRSWECVHESPSQWMGFPHLYYYSNPEYAYRFLKKAADRIYLKK</sequence>
<evidence type="ECO:0000256" key="7">
    <source>
        <dbReference type="HAMAP-Rule" id="MF_00027"/>
    </source>
</evidence>
<dbReference type="GO" id="GO:0042242">
    <property type="term" value="F:cobyrinic acid a,c-diamide synthase activity"/>
    <property type="evidence" value="ECO:0007669"/>
    <property type="project" value="UniProtKB-UniRule"/>
</dbReference>
<comment type="caution">
    <text evidence="10">The sequence shown here is derived from an EMBL/GenBank/DDBJ whole genome shotgun (WGS) entry which is preliminary data.</text>
</comment>
<dbReference type="NCBIfam" id="TIGR00379">
    <property type="entry name" value="cobB"/>
    <property type="match status" value="1"/>
</dbReference>
<comment type="pathway">
    <text evidence="7">Cofactor biosynthesis; adenosylcobalamin biosynthesis; cob(II)yrinate a,c-diamide from sirohydrochlorin (anaerobic route): step 10/10.</text>
</comment>
<comment type="domain">
    <text evidence="7">Comprises of two domains. The C-terminal domain contains the binding site for glutamine and catalyzes the hydrolysis of this substrate to glutamate and ammonia. The N-terminal domain is anticipated to bind ATP and cobyrinate and catalyzes the ultimate synthesis of the diamide product. The ammonia produced via the glutaminase domain is probably translocated to the adjacent domain via a molecular tunnel, where it reacts with an activated intermediate.</text>
</comment>
<dbReference type="EC" id="6.3.5.11" evidence="7"/>
<feature type="domain" description="CobQ/CobB/MinD/ParA nucleotide binding" evidence="8">
    <location>
        <begin position="6"/>
        <end position="190"/>
    </location>
</feature>
<protein>
    <recommendedName>
        <fullName evidence="7">Cobyrinate a,c-diamide synthase</fullName>
        <ecNumber evidence="7">6.3.5.11</ecNumber>
    </recommendedName>
    <alternativeName>
        <fullName evidence="7">Cobyrinic acid a,c-diamide synthetase</fullName>
    </alternativeName>
</protein>
<evidence type="ECO:0000256" key="6">
    <source>
        <dbReference type="ARBA" id="ARBA00022962"/>
    </source>
</evidence>
<dbReference type="PANTHER" id="PTHR43873:SF1">
    <property type="entry name" value="COBYRINATE A,C-DIAMIDE SYNTHASE"/>
    <property type="match status" value="1"/>
</dbReference>
<dbReference type="AlphaFoldDB" id="A0A174LTZ8"/>
<comment type="function">
    <text evidence="7">Catalyzes the ATP-dependent amidation of the two carboxylate groups at positions a and c of cobyrinate, using either L-glutamine or ammonia as the nitrogen source.</text>
</comment>
<keyword evidence="4 7" id="KW-0067">ATP-binding</keyword>
<dbReference type="InterPro" id="IPR002586">
    <property type="entry name" value="CobQ/CobB/MinD/ParA_Nub-bd_dom"/>
</dbReference>
<evidence type="ECO:0000259" key="8">
    <source>
        <dbReference type="Pfam" id="PF01656"/>
    </source>
</evidence>
<dbReference type="Pfam" id="PF01656">
    <property type="entry name" value="CbiA"/>
    <property type="match status" value="1"/>
</dbReference>
<dbReference type="GO" id="GO:0009236">
    <property type="term" value="P:cobalamin biosynthetic process"/>
    <property type="evidence" value="ECO:0007669"/>
    <property type="project" value="UniProtKB-UniRule"/>
</dbReference>
<dbReference type="NCBIfam" id="NF002204">
    <property type="entry name" value="PRK01077.1"/>
    <property type="match status" value="1"/>
</dbReference>
<dbReference type="PANTHER" id="PTHR43873">
    <property type="entry name" value="COBYRINATE A,C-DIAMIDE SYNTHASE"/>
    <property type="match status" value="1"/>
</dbReference>
<evidence type="ECO:0000313" key="10">
    <source>
        <dbReference type="EMBL" id="RGS41790.1"/>
    </source>
</evidence>
<dbReference type="GeneID" id="93723596"/>
<dbReference type="HAMAP" id="MF_00027">
    <property type="entry name" value="CobB_CbiA"/>
    <property type="match status" value="1"/>
</dbReference>
<name>A0A174LTZ8_9FIRM</name>
<dbReference type="InterPro" id="IPR004484">
    <property type="entry name" value="CbiA/CobB_synth"/>
</dbReference>
<reference evidence="10 11" key="1">
    <citation type="submission" date="2018-08" db="EMBL/GenBank/DDBJ databases">
        <title>A genome reference for cultivated species of the human gut microbiota.</title>
        <authorList>
            <person name="Zou Y."/>
            <person name="Xue W."/>
            <person name="Luo G."/>
        </authorList>
    </citation>
    <scope>NUCLEOTIDE SEQUENCE [LARGE SCALE GENOMIC DNA]</scope>
    <source>
        <strain evidence="10 11">AF22-12AC</strain>
    </source>
</reference>
<dbReference type="InterPro" id="IPR011698">
    <property type="entry name" value="GATase_3"/>
</dbReference>
<organism evidence="10 11">
    <name type="scientific">Roseburia hominis</name>
    <dbReference type="NCBI Taxonomy" id="301301"/>
    <lineage>
        <taxon>Bacteria</taxon>
        <taxon>Bacillati</taxon>
        <taxon>Bacillota</taxon>
        <taxon>Clostridia</taxon>
        <taxon>Lachnospirales</taxon>
        <taxon>Lachnospiraceae</taxon>
        <taxon>Roseburia</taxon>
    </lineage>
</organism>
<evidence type="ECO:0000256" key="3">
    <source>
        <dbReference type="ARBA" id="ARBA00022741"/>
    </source>
</evidence>
<dbReference type="Proteomes" id="UP000266172">
    <property type="component" value="Unassembled WGS sequence"/>
</dbReference>
<dbReference type="OMA" id="QPFKCGP"/>
<comment type="similarity">
    <text evidence="7">Belongs to the CobB/CbiA family.</text>
</comment>
<dbReference type="GO" id="GO:0005524">
    <property type="term" value="F:ATP binding"/>
    <property type="evidence" value="ECO:0007669"/>
    <property type="project" value="UniProtKB-UniRule"/>
</dbReference>
<keyword evidence="5 7" id="KW-0460">Magnesium</keyword>
<evidence type="ECO:0000256" key="2">
    <source>
        <dbReference type="ARBA" id="ARBA00022598"/>
    </source>
</evidence>
<feature type="domain" description="CobB/CobQ-like glutamine amidotransferase" evidence="9">
    <location>
        <begin position="246"/>
        <end position="395"/>
    </location>
</feature>
<dbReference type="EMBL" id="QRVL01000001">
    <property type="protein sequence ID" value="RGS41790.1"/>
    <property type="molecule type" value="Genomic_DNA"/>
</dbReference>
<evidence type="ECO:0000256" key="4">
    <source>
        <dbReference type="ARBA" id="ARBA00022840"/>
    </source>
</evidence>
<feature type="active site" description="Nucleophile" evidence="7">
    <location>
        <position position="329"/>
    </location>
</feature>
<dbReference type="Gene3D" id="3.40.50.880">
    <property type="match status" value="1"/>
</dbReference>
<dbReference type="Gene3D" id="3.40.50.300">
    <property type="entry name" value="P-loop containing nucleotide triphosphate hydrolases"/>
    <property type="match status" value="1"/>
</dbReference>
<keyword evidence="3 7" id="KW-0547">Nucleotide-binding</keyword>
<keyword evidence="2 7" id="KW-0436">Ligase</keyword>
<evidence type="ECO:0000256" key="1">
    <source>
        <dbReference type="ARBA" id="ARBA00001946"/>
    </source>
</evidence>
<dbReference type="SUPFAM" id="SSF52317">
    <property type="entry name" value="Class I glutamine amidotransferase-like"/>
    <property type="match status" value="1"/>
</dbReference>
<dbReference type="InterPro" id="IPR027417">
    <property type="entry name" value="P-loop_NTPase"/>
</dbReference>
<keyword evidence="6 7" id="KW-0315">Glutamine amidotransferase</keyword>
<dbReference type="SUPFAM" id="SSF52540">
    <property type="entry name" value="P-loop containing nucleoside triphosphate hydrolases"/>
    <property type="match status" value="1"/>
</dbReference>
<dbReference type="InterPro" id="IPR029062">
    <property type="entry name" value="Class_I_gatase-like"/>
</dbReference>
<evidence type="ECO:0000313" key="11">
    <source>
        <dbReference type="Proteomes" id="UP000266172"/>
    </source>
</evidence>
<feature type="site" description="Increases nucleophilicity of active site Cys" evidence="7">
    <location>
        <position position="428"/>
    </location>
</feature>
<comment type="cofactor">
    <cofactor evidence="1 7">
        <name>Mg(2+)</name>
        <dbReference type="ChEBI" id="CHEBI:18420"/>
    </cofactor>
</comment>
<comment type="miscellaneous">
    <text evidence="7">The a and c carboxylates of cobyrinate are activated for nucleophilic attack via formation of a phosphorylated intermediate by ATP. CbiA catalyzes first the amidation of the c-carboxylate, and then that of the a-carboxylate.</text>
</comment>
<accession>A0A174LTZ8</accession>
<dbReference type="CDD" id="cd05388">
    <property type="entry name" value="CobB_N"/>
    <property type="match status" value="1"/>
</dbReference>
<evidence type="ECO:0000259" key="9">
    <source>
        <dbReference type="Pfam" id="PF07685"/>
    </source>
</evidence>
<dbReference type="UniPathway" id="UPA00148">
    <property type="reaction ID" value="UER00231"/>
</dbReference>
<dbReference type="PROSITE" id="PS51274">
    <property type="entry name" value="GATASE_COBBQ"/>
    <property type="match status" value="1"/>
</dbReference>
<proteinExistence type="inferred from homology"/>
<gene>
    <name evidence="7" type="primary">cbiA</name>
    <name evidence="10" type="ORF">DWX93_00120</name>
</gene>
<comment type="catalytic activity">
    <reaction evidence="7">
        <text>cob(II)yrinate + 2 L-glutamine + 2 ATP + 2 H2O = cob(II)yrinate a,c diamide + 2 L-glutamate + 2 ADP + 2 phosphate + 2 H(+)</text>
        <dbReference type="Rhea" id="RHEA:26289"/>
        <dbReference type="ChEBI" id="CHEBI:15377"/>
        <dbReference type="ChEBI" id="CHEBI:15378"/>
        <dbReference type="ChEBI" id="CHEBI:29985"/>
        <dbReference type="ChEBI" id="CHEBI:30616"/>
        <dbReference type="ChEBI" id="CHEBI:43474"/>
        <dbReference type="ChEBI" id="CHEBI:58359"/>
        <dbReference type="ChEBI" id="CHEBI:58537"/>
        <dbReference type="ChEBI" id="CHEBI:58894"/>
        <dbReference type="ChEBI" id="CHEBI:456216"/>
        <dbReference type="EC" id="6.3.5.11"/>
    </reaction>
</comment>
<keyword evidence="7" id="KW-0169">Cobalamin biosynthesis</keyword>
<evidence type="ECO:0000256" key="5">
    <source>
        <dbReference type="ARBA" id="ARBA00022842"/>
    </source>
</evidence>